<evidence type="ECO:0000313" key="1">
    <source>
        <dbReference type="EMBL" id="MBL1104934.1"/>
    </source>
</evidence>
<dbReference type="Pfam" id="PF05133">
    <property type="entry name" value="SPP1_portal"/>
    <property type="match status" value="1"/>
</dbReference>
<dbReference type="EMBL" id="JAERRH010000003">
    <property type="protein sequence ID" value="MBL1104934.1"/>
    <property type="molecule type" value="Genomic_DNA"/>
</dbReference>
<protein>
    <submittedName>
        <fullName evidence="1">Phage portal protein</fullName>
    </submittedName>
</protein>
<sequence>MPLPQNDIAWPPTDPCVQAALADWDAWYSADPDRLGERYLGRTSREAPDFRPSQFRGGMVGRVARWFWGIPSGPGQKRTKLHVPIAGDIARTSSSLLFSEPPVLLSTEKGTQARLDDLVESGLHPTLLEAGEVCAALGGAYLRVVWDQEISNRPWIDSVAADAAVPEFRYGRLIAVTFWTVVEQDNREVWRHLERHEKGRILHGLYRGTVGTLGTRLPLADHPDTEPFANLVTEDWIETGAPAHLTAAYVPNVRPAKAWRHIPSAAHWGQSDFQGVEPIFDALDETWTSWMRDIRIGKGRIVVPNSMLRDHGPGQGASWNEDQEVYAGLEMLERPGENQLTVTQFAIRVQEHKETCSALIEQAARQAGYSAATFGITGDGSAVTATEIRARERRSMSTRARKTLYWRPALADIVAALLAVEAGPLFGVSALDLEPPHVEFEDSISESPKEVAETVELLRRAQAASAETLVRMQHPDWDDPQVSREVDAILNESKRTLIDSTTEAEAPVRAT</sequence>
<dbReference type="InterPro" id="IPR021145">
    <property type="entry name" value="Portal_protein_SPP1_Gp6-like"/>
</dbReference>
<accession>A0ABS1NY42</accession>
<reference evidence="1 2" key="1">
    <citation type="submission" date="2021-01" db="EMBL/GenBank/DDBJ databases">
        <title>WGS of actinomycetes isolated from Thailand.</title>
        <authorList>
            <person name="Thawai C."/>
        </authorList>
    </citation>
    <scope>NUCLEOTIDE SEQUENCE [LARGE SCALE GENOMIC DNA]</scope>
    <source>
        <strain evidence="1 2">CH5-8</strain>
    </source>
</reference>
<dbReference type="Proteomes" id="UP000621386">
    <property type="component" value="Unassembled WGS sequence"/>
</dbReference>
<dbReference type="RefSeq" id="WP_201815373.1">
    <property type="nucleotide sequence ID" value="NZ_JAERRH010000003.1"/>
</dbReference>
<comment type="caution">
    <text evidence="1">The sequence shown here is derived from an EMBL/GenBank/DDBJ whole genome shotgun (WGS) entry which is preliminary data.</text>
</comment>
<proteinExistence type="predicted"/>
<name>A0ABS1NY42_9ACTN</name>
<gene>
    <name evidence="1" type="ORF">JK361_10060</name>
</gene>
<keyword evidence="2" id="KW-1185">Reference proteome</keyword>
<evidence type="ECO:0000313" key="2">
    <source>
        <dbReference type="Proteomes" id="UP000621386"/>
    </source>
</evidence>
<organism evidence="1 2">
    <name type="scientific">Streptomyces musisoli</name>
    <dbReference type="NCBI Taxonomy" id="2802280"/>
    <lineage>
        <taxon>Bacteria</taxon>
        <taxon>Bacillati</taxon>
        <taxon>Actinomycetota</taxon>
        <taxon>Actinomycetes</taxon>
        <taxon>Kitasatosporales</taxon>
        <taxon>Streptomycetaceae</taxon>
        <taxon>Streptomyces</taxon>
    </lineage>
</organism>